<proteinExistence type="predicted"/>
<reference evidence="5" key="1">
    <citation type="submission" date="2014-11" db="EMBL/GenBank/DDBJ databases">
        <authorList>
            <person name="Wibberg D."/>
        </authorList>
    </citation>
    <scope>NUCLEOTIDE SEQUENCE [LARGE SCALE GENOMIC DNA]</scope>
    <source>
        <strain evidence="5">L3</strain>
    </source>
</reference>
<dbReference type="GO" id="GO:0003677">
    <property type="term" value="F:DNA binding"/>
    <property type="evidence" value="ECO:0007669"/>
    <property type="project" value="UniProtKB-KW"/>
</dbReference>
<keyword evidence="2" id="KW-0175">Coiled coil</keyword>
<feature type="domain" description="HTH merR-type" evidence="3">
    <location>
        <begin position="1"/>
        <end position="69"/>
    </location>
</feature>
<dbReference type="Pfam" id="PF13411">
    <property type="entry name" value="MerR_1"/>
    <property type="match status" value="1"/>
</dbReference>
<dbReference type="EMBL" id="LN824141">
    <property type="protein sequence ID" value="CEP79004.1"/>
    <property type="molecule type" value="Genomic_DNA"/>
</dbReference>
<sequence length="129" mass="15427">MKISEVSEKFNISSDTLRYYEKIGLIPPVNRNSSGIREYTEEDCNWIEFILCMKNAGLPIKTLIKYVQLFQQGDDTIEERKELLVKEREILNKKIQNMQKTLERLDFKIAKYEEKILKREETLRDMLFS</sequence>
<dbReference type="SMART" id="SM00422">
    <property type="entry name" value="HTH_MERR"/>
    <property type="match status" value="1"/>
</dbReference>
<dbReference type="PATRIC" id="fig|1006576.9.peg.1713"/>
<dbReference type="InterPro" id="IPR047057">
    <property type="entry name" value="MerR_fam"/>
</dbReference>
<dbReference type="PROSITE" id="PS50937">
    <property type="entry name" value="HTH_MERR_2"/>
    <property type="match status" value="1"/>
</dbReference>
<organism evidence="4 5">
    <name type="scientific">Defluviitoga tunisiensis</name>
    <dbReference type="NCBI Taxonomy" id="1006576"/>
    <lineage>
        <taxon>Bacteria</taxon>
        <taxon>Thermotogati</taxon>
        <taxon>Thermotogota</taxon>
        <taxon>Thermotogae</taxon>
        <taxon>Petrotogales</taxon>
        <taxon>Petrotogaceae</taxon>
        <taxon>Defluviitoga</taxon>
    </lineage>
</organism>
<dbReference type="CDD" id="cd01109">
    <property type="entry name" value="HTH_YyaN"/>
    <property type="match status" value="1"/>
</dbReference>
<keyword evidence="1" id="KW-0238">DNA-binding</keyword>
<keyword evidence="5" id="KW-1185">Reference proteome</keyword>
<evidence type="ECO:0000256" key="1">
    <source>
        <dbReference type="ARBA" id="ARBA00023125"/>
    </source>
</evidence>
<dbReference type="InterPro" id="IPR009061">
    <property type="entry name" value="DNA-bd_dom_put_sf"/>
</dbReference>
<dbReference type="GO" id="GO:0003700">
    <property type="term" value="F:DNA-binding transcription factor activity"/>
    <property type="evidence" value="ECO:0007669"/>
    <property type="project" value="InterPro"/>
</dbReference>
<dbReference type="OrthoDB" id="47350at2"/>
<dbReference type="STRING" id="1006576.DTL3_1719"/>
<evidence type="ECO:0000256" key="2">
    <source>
        <dbReference type="SAM" id="Coils"/>
    </source>
</evidence>
<name>A0A0C7P589_DEFTU</name>
<dbReference type="Proteomes" id="UP000032809">
    <property type="component" value="Chromosome I"/>
</dbReference>
<dbReference type="KEGG" id="dtn:DTL3_1719"/>
<dbReference type="AlphaFoldDB" id="A0A0C7P589"/>
<accession>A0A0C7P589</accession>
<evidence type="ECO:0000313" key="4">
    <source>
        <dbReference type="EMBL" id="CEP79004.1"/>
    </source>
</evidence>
<protein>
    <submittedName>
        <fullName evidence="4">Transcriptional regulator, MerR family</fullName>
    </submittedName>
</protein>
<gene>
    <name evidence="4" type="ORF">DTL3_1719</name>
</gene>
<dbReference type="InterPro" id="IPR000551">
    <property type="entry name" value="MerR-type_HTH_dom"/>
</dbReference>
<evidence type="ECO:0000313" key="5">
    <source>
        <dbReference type="Proteomes" id="UP000032809"/>
    </source>
</evidence>
<dbReference type="Gene3D" id="1.10.1660.10">
    <property type="match status" value="1"/>
</dbReference>
<dbReference type="HOGENOM" id="CLU_060077_8_3_0"/>
<feature type="coiled-coil region" evidence="2">
    <location>
        <begin position="81"/>
        <end position="115"/>
    </location>
</feature>
<dbReference type="PANTHER" id="PTHR30204">
    <property type="entry name" value="REDOX-CYCLING DRUG-SENSING TRANSCRIPTIONAL ACTIVATOR SOXR"/>
    <property type="match status" value="1"/>
</dbReference>
<dbReference type="RefSeq" id="WP_045088343.1">
    <property type="nucleotide sequence ID" value="NZ_LN824141.1"/>
</dbReference>
<dbReference type="PANTHER" id="PTHR30204:SF98">
    <property type="entry name" value="HTH-TYPE TRANSCRIPTIONAL REGULATOR ADHR"/>
    <property type="match status" value="1"/>
</dbReference>
<evidence type="ECO:0000259" key="3">
    <source>
        <dbReference type="PROSITE" id="PS50937"/>
    </source>
</evidence>
<dbReference type="SUPFAM" id="SSF46955">
    <property type="entry name" value="Putative DNA-binding domain"/>
    <property type="match status" value="1"/>
</dbReference>